<dbReference type="SUPFAM" id="SSF57903">
    <property type="entry name" value="FYVE/PHD zinc finger"/>
    <property type="match status" value="1"/>
</dbReference>
<reference evidence="7" key="1">
    <citation type="journal article" date="2021" name="G3 (Bethesda)">
        <title>Genome and transcriptome analysis of the beet armyworm Spodoptera exigua reveals targets for pest control. .</title>
        <authorList>
            <person name="Simon S."/>
            <person name="Breeschoten T."/>
            <person name="Jansen H.J."/>
            <person name="Dirks R.P."/>
            <person name="Schranz M.E."/>
            <person name="Ros V.I.D."/>
        </authorList>
    </citation>
    <scope>NUCLEOTIDE SEQUENCE</scope>
    <source>
        <strain evidence="7">TB_SE_WUR_2020</strain>
    </source>
</reference>
<dbReference type="InterPro" id="IPR019786">
    <property type="entry name" value="Zinc_finger_PHD-type_CS"/>
</dbReference>
<evidence type="ECO:0000256" key="3">
    <source>
        <dbReference type="ARBA" id="ARBA00022771"/>
    </source>
</evidence>
<dbReference type="EMBL" id="JACEFF010000625">
    <property type="protein sequence ID" value="KAH9633967.1"/>
    <property type="molecule type" value="Genomic_DNA"/>
</dbReference>
<dbReference type="PANTHER" id="PTHR46190">
    <property type="entry name" value="SI:CH211-201H21.5-RELATED"/>
    <property type="match status" value="1"/>
</dbReference>
<dbReference type="InterPro" id="IPR019787">
    <property type="entry name" value="Znf_PHD-finger"/>
</dbReference>
<dbReference type="PROSITE" id="PS01359">
    <property type="entry name" value="ZF_PHD_1"/>
    <property type="match status" value="1"/>
</dbReference>
<name>A0A922MCI1_SPOEX</name>
<feature type="domain" description="Zinc finger PHD-type" evidence="6">
    <location>
        <begin position="3"/>
        <end position="49"/>
    </location>
</feature>
<accession>A0A922MCI1</accession>
<dbReference type="Pfam" id="PF00628">
    <property type="entry name" value="PHD"/>
    <property type="match status" value="1"/>
</dbReference>
<organism evidence="7 8">
    <name type="scientific">Spodoptera exigua</name>
    <name type="common">Beet armyworm</name>
    <name type="synonym">Noctua fulgens</name>
    <dbReference type="NCBI Taxonomy" id="7107"/>
    <lineage>
        <taxon>Eukaryota</taxon>
        <taxon>Metazoa</taxon>
        <taxon>Ecdysozoa</taxon>
        <taxon>Arthropoda</taxon>
        <taxon>Hexapoda</taxon>
        <taxon>Insecta</taxon>
        <taxon>Pterygota</taxon>
        <taxon>Neoptera</taxon>
        <taxon>Endopterygota</taxon>
        <taxon>Lepidoptera</taxon>
        <taxon>Glossata</taxon>
        <taxon>Ditrysia</taxon>
        <taxon>Noctuoidea</taxon>
        <taxon>Noctuidae</taxon>
        <taxon>Amphipyrinae</taxon>
        <taxon>Spodoptera</taxon>
    </lineage>
</organism>
<keyword evidence="4" id="KW-0862">Zinc</keyword>
<dbReference type="Proteomes" id="UP000814243">
    <property type="component" value="Unassembled WGS sequence"/>
</dbReference>
<evidence type="ECO:0000256" key="1">
    <source>
        <dbReference type="ARBA" id="ARBA00009176"/>
    </source>
</evidence>
<evidence type="ECO:0000259" key="6">
    <source>
        <dbReference type="SMART" id="SM00249"/>
    </source>
</evidence>
<gene>
    <name evidence="7" type="ORF">HF086_015171</name>
</gene>
<keyword evidence="2" id="KW-0479">Metal-binding</keyword>
<proteinExistence type="inferred from homology"/>
<keyword evidence="3" id="KW-0863">Zinc-finger</keyword>
<dbReference type="PANTHER" id="PTHR46190:SF1">
    <property type="entry name" value="SI:CH211-201H21.5"/>
    <property type="match status" value="1"/>
</dbReference>
<evidence type="ECO:0000256" key="4">
    <source>
        <dbReference type="ARBA" id="ARBA00022833"/>
    </source>
</evidence>
<dbReference type="InterPro" id="IPR001965">
    <property type="entry name" value="Znf_PHD"/>
</dbReference>
<comment type="caution">
    <text evidence="7">The sequence shown here is derived from an EMBL/GenBank/DDBJ whole genome shotgun (WGS) entry which is preliminary data.</text>
</comment>
<dbReference type="Pfam" id="PF01156">
    <property type="entry name" value="IU_nuc_hydro"/>
    <property type="match status" value="2"/>
</dbReference>
<feature type="coiled-coil region" evidence="5">
    <location>
        <begin position="82"/>
        <end position="166"/>
    </location>
</feature>
<dbReference type="InterPro" id="IPR013083">
    <property type="entry name" value="Znf_RING/FYVE/PHD"/>
</dbReference>
<comment type="similarity">
    <text evidence="1">Belongs to the IUNH family.</text>
</comment>
<dbReference type="InterPro" id="IPR036452">
    <property type="entry name" value="Ribo_hydro-like"/>
</dbReference>
<evidence type="ECO:0000256" key="5">
    <source>
        <dbReference type="SAM" id="Coils"/>
    </source>
</evidence>
<dbReference type="InterPro" id="IPR011011">
    <property type="entry name" value="Znf_FYVE_PHD"/>
</dbReference>
<dbReference type="AlphaFoldDB" id="A0A922MCI1"/>
<sequence>MAKCGGCGQFIAAAASIRCSKCAGCYHRACVGVPATATPAPAWLCPGCKVKLPKTDNSATPVKGAAADYTETNSPPTDTPVSLNLAQEIRSFREELSALRAEILEMRQESADFRAAVRGCNERMDKVEHRVANLEQRFEARDPSSYDHLEETIADLKLQLNERDQDLLLNDIVVSGIPETKAENPAHLVKAVSLKLGIALDDRDIVNVERLGMVRRNFVTSVSQSDITERPRPRVIAVRLSRRAVRDQLIRAARVRRGLTTADLDLPGQPQRVFVNESLTRSNARLFRNTREAAQRQQFKPKLVALTTANGNTKEDNVYHNNQKVLRVAKRQDVPIYRGSKESIVTTPSVTDYYGVDGLGDTGETYSDLVPAQTESAVNALINYSKLYEGEKYPLPEFNARMDVEAYHIVVKNATPDKVTIFPFSQTKEYLTFSKDWRFNTLGKIDTEIIKEQNKYERIALENEETWQALDPATVALYLRPDLVAEYKYSKHDVYVCGDKRGIMKHDFVEKEKANVRVAYAVKAEDYQVFLLNVFGAELNDPARSKKA</sequence>
<dbReference type="SMART" id="SM00249">
    <property type="entry name" value="PHD"/>
    <property type="match status" value="1"/>
</dbReference>
<dbReference type="InterPro" id="IPR052775">
    <property type="entry name" value="IUN_hydrolase"/>
</dbReference>
<dbReference type="GO" id="GO:0016799">
    <property type="term" value="F:hydrolase activity, hydrolyzing N-glycosyl compounds"/>
    <property type="evidence" value="ECO:0007669"/>
    <property type="project" value="InterPro"/>
</dbReference>
<keyword evidence="5" id="KW-0175">Coiled coil</keyword>
<dbReference type="Gene3D" id="3.30.40.10">
    <property type="entry name" value="Zinc/RING finger domain, C3HC4 (zinc finger)"/>
    <property type="match status" value="1"/>
</dbReference>
<dbReference type="Gene3D" id="3.90.245.10">
    <property type="entry name" value="Ribonucleoside hydrolase-like"/>
    <property type="match status" value="2"/>
</dbReference>
<dbReference type="GO" id="GO:0008270">
    <property type="term" value="F:zinc ion binding"/>
    <property type="evidence" value="ECO:0007669"/>
    <property type="project" value="UniProtKB-KW"/>
</dbReference>
<dbReference type="InterPro" id="IPR001910">
    <property type="entry name" value="Inosine/uridine_hydrolase_dom"/>
</dbReference>
<evidence type="ECO:0000313" key="8">
    <source>
        <dbReference type="Proteomes" id="UP000814243"/>
    </source>
</evidence>
<protein>
    <recommendedName>
        <fullName evidence="6">Zinc finger PHD-type domain-containing protein</fullName>
    </recommendedName>
</protein>
<dbReference type="SUPFAM" id="SSF53590">
    <property type="entry name" value="Nucleoside hydrolase"/>
    <property type="match status" value="1"/>
</dbReference>
<evidence type="ECO:0000313" key="7">
    <source>
        <dbReference type="EMBL" id="KAH9633967.1"/>
    </source>
</evidence>
<dbReference type="Gene3D" id="1.10.287.1490">
    <property type="match status" value="1"/>
</dbReference>
<evidence type="ECO:0000256" key="2">
    <source>
        <dbReference type="ARBA" id="ARBA00022723"/>
    </source>
</evidence>